<dbReference type="Proteomes" id="UP000838412">
    <property type="component" value="Chromosome 5"/>
</dbReference>
<proteinExistence type="predicted"/>
<evidence type="ECO:0000313" key="2">
    <source>
        <dbReference type="EMBL" id="CAH1266009.1"/>
    </source>
</evidence>
<name>A0A8K0EWP9_BRALA</name>
<sequence>MAQVPNPPAPGAVRAALRQAAGPAPAAQGARQQQPAAPAPGVGIQAPQQHAAPVPGVGMQPPLQQAAPVPGGGIQAPPQQPAPVPGGGIQAPPQQAAPVLGMQVVQAPQQAPQAAPPGQAGVPAPNLQQGQPPLVVAQQPQAAPVAQQVQQIQQPQGQPDQDAAAPPLPQQEELFQLVRSLQATVEGFQRGQAGVRAILRDLRSIVQRPDSLFDPGSAMQLVEDLAAAAKREGHRKSEDYQAAAEVLRLHRHDPNLKLAIREVYSTDATRKVTKRVTGIVGTTRHSQQRQGGLVAVQQTQRSYHPYHQSSEPRMFSNNNRGDRRCYACGSTEHLIARCPVRRRQYRGRERDRNNSTVSENDKKD</sequence>
<reference evidence="2" key="1">
    <citation type="submission" date="2022-01" db="EMBL/GenBank/DDBJ databases">
        <authorList>
            <person name="Braso-Vives M."/>
        </authorList>
    </citation>
    <scope>NUCLEOTIDE SEQUENCE</scope>
</reference>
<feature type="region of interest" description="Disordered" evidence="1">
    <location>
        <begin position="345"/>
        <end position="364"/>
    </location>
</feature>
<dbReference type="EMBL" id="OV696690">
    <property type="protein sequence ID" value="CAH1266009.1"/>
    <property type="molecule type" value="Genomic_DNA"/>
</dbReference>
<protein>
    <submittedName>
        <fullName evidence="2">Hypp3287 protein</fullName>
    </submittedName>
</protein>
<accession>A0A8K0EWP9</accession>
<gene>
    <name evidence="2" type="primary">Hypp3287</name>
    <name evidence="2" type="ORF">BLAG_LOCUS19771</name>
</gene>
<evidence type="ECO:0000313" key="3">
    <source>
        <dbReference type="Proteomes" id="UP000838412"/>
    </source>
</evidence>
<feature type="compositionally biased region" description="Low complexity" evidence="1">
    <location>
        <begin position="11"/>
        <end position="49"/>
    </location>
</feature>
<dbReference type="AlphaFoldDB" id="A0A8K0EWP9"/>
<feature type="compositionally biased region" description="Basic and acidic residues" evidence="1">
    <location>
        <begin position="346"/>
        <end position="364"/>
    </location>
</feature>
<evidence type="ECO:0000256" key="1">
    <source>
        <dbReference type="SAM" id="MobiDB-lite"/>
    </source>
</evidence>
<keyword evidence="3" id="KW-1185">Reference proteome</keyword>
<feature type="compositionally biased region" description="Pro residues" evidence="1">
    <location>
        <begin position="1"/>
        <end position="10"/>
    </location>
</feature>
<feature type="region of interest" description="Disordered" evidence="1">
    <location>
        <begin position="1"/>
        <end position="166"/>
    </location>
</feature>
<feature type="compositionally biased region" description="Low complexity" evidence="1">
    <location>
        <begin position="90"/>
        <end position="165"/>
    </location>
</feature>
<dbReference type="OrthoDB" id="10050571at2759"/>
<organism evidence="2 3">
    <name type="scientific">Branchiostoma lanceolatum</name>
    <name type="common">Common lancelet</name>
    <name type="synonym">Amphioxus lanceolatum</name>
    <dbReference type="NCBI Taxonomy" id="7740"/>
    <lineage>
        <taxon>Eukaryota</taxon>
        <taxon>Metazoa</taxon>
        <taxon>Chordata</taxon>
        <taxon>Cephalochordata</taxon>
        <taxon>Leptocardii</taxon>
        <taxon>Amphioxiformes</taxon>
        <taxon>Branchiostomatidae</taxon>
        <taxon>Branchiostoma</taxon>
    </lineage>
</organism>